<dbReference type="Proteomes" id="UP001596990">
    <property type="component" value="Unassembled WGS sequence"/>
</dbReference>
<dbReference type="PANTHER" id="PTHR43133:SF51">
    <property type="entry name" value="RNA POLYMERASE SIGMA FACTOR"/>
    <property type="match status" value="1"/>
</dbReference>
<dbReference type="InterPro" id="IPR013249">
    <property type="entry name" value="RNA_pol_sigma70_r4_t2"/>
</dbReference>
<accession>A0ABW3L455</accession>
<dbReference type="Pfam" id="PF08281">
    <property type="entry name" value="Sigma70_r4_2"/>
    <property type="match status" value="1"/>
</dbReference>
<dbReference type="InterPro" id="IPR036388">
    <property type="entry name" value="WH-like_DNA-bd_sf"/>
</dbReference>
<feature type="domain" description="RNA polymerase sigma factor 70 region 4 type 2" evidence="6">
    <location>
        <begin position="134"/>
        <end position="170"/>
    </location>
</feature>
<feature type="domain" description="RNA polymerase sigma-70 region 2" evidence="5">
    <location>
        <begin position="21"/>
        <end position="88"/>
    </location>
</feature>
<dbReference type="Gene3D" id="1.10.1740.10">
    <property type="match status" value="1"/>
</dbReference>
<keyword evidence="2" id="KW-0805">Transcription regulation</keyword>
<proteinExistence type="inferred from homology"/>
<keyword evidence="8" id="KW-1185">Reference proteome</keyword>
<evidence type="ECO:0000256" key="4">
    <source>
        <dbReference type="ARBA" id="ARBA00023163"/>
    </source>
</evidence>
<dbReference type="Pfam" id="PF04542">
    <property type="entry name" value="Sigma70_r2"/>
    <property type="match status" value="1"/>
</dbReference>
<evidence type="ECO:0000256" key="3">
    <source>
        <dbReference type="ARBA" id="ARBA00023082"/>
    </source>
</evidence>
<evidence type="ECO:0000256" key="2">
    <source>
        <dbReference type="ARBA" id="ARBA00023015"/>
    </source>
</evidence>
<evidence type="ECO:0000313" key="8">
    <source>
        <dbReference type="Proteomes" id="UP001596990"/>
    </source>
</evidence>
<dbReference type="EMBL" id="JBHTKL010000006">
    <property type="protein sequence ID" value="MFD1020775.1"/>
    <property type="molecule type" value="Genomic_DNA"/>
</dbReference>
<evidence type="ECO:0000259" key="5">
    <source>
        <dbReference type="Pfam" id="PF04542"/>
    </source>
</evidence>
<dbReference type="PANTHER" id="PTHR43133">
    <property type="entry name" value="RNA POLYMERASE ECF-TYPE SIGMA FACTO"/>
    <property type="match status" value="1"/>
</dbReference>
<name>A0ABW3L455_9BACI</name>
<evidence type="ECO:0000259" key="6">
    <source>
        <dbReference type="Pfam" id="PF08281"/>
    </source>
</evidence>
<protein>
    <submittedName>
        <fullName evidence="7">RNA polymerase sigma factor</fullName>
    </submittedName>
</protein>
<comment type="caution">
    <text evidence="7">The sequence shown here is derived from an EMBL/GenBank/DDBJ whole genome shotgun (WGS) entry which is preliminary data.</text>
</comment>
<sequence length="179" mass="21346">MQEELLIKHARSGNQQAIRVLVERYKHHVFKVAYGVVRDERLAEDLAQETFIKMMDALPGYRSEGFKTWLSRIALNKAIDHKRKEARRKEDLSDSTYEQTIHISESAEQEMLQKESIRNIRRHLDGIPKNFQGVVKAYYLDGKSYEEIAQTFDLAEKTVEMRLYRARKWMKHNWKEENF</sequence>
<reference evidence="8" key="1">
    <citation type="journal article" date="2019" name="Int. J. Syst. Evol. Microbiol.">
        <title>The Global Catalogue of Microorganisms (GCM) 10K type strain sequencing project: providing services to taxonomists for standard genome sequencing and annotation.</title>
        <authorList>
            <consortium name="The Broad Institute Genomics Platform"/>
            <consortium name="The Broad Institute Genome Sequencing Center for Infectious Disease"/>
            <person name="Wu L."/>
            <person name="Ma J."/>
        </authorList>
    </citation>
    <scope>NUCLEOTIDE SEQUENCE [LARGE SCALE GENOMIC DNA]</scope>
    <source>
        <strain evidence="8">CCUG 56607</strain>
    </source>
</reference>
<dbReference type="InterPro" id="IPR014284">
    <property type="entry name" value="RNA_pol_sigma-70_dom"/>
</dbReference>
<keyword evidence="3" id="KW-0731">Sigma factor</keyword>
<dbReference type="InterPro" id="IPR007627">
    <property type="entry name" value="RNA_pol_sigma70_r2"/>
</dbReference>
<dbReference type="InterPro" id="IPR039425">
    <property type="entry name" value="RNA_pol_sigma-70-like"/>
</dbReference>
<gene>
    <name evidence="7" type="ORF">ACFQ2J_16430</name>
</gene>
<dbReference type="RefSeq" id="WP_386064008.1">
    <property type="nucleotide sequence ID" value="NZ_JBHTKL010000006.1"/>
</dbReference>
<comment type="similarity">
    <text evidence="1">Belongs to the sigma-70 factor family. ECF subfamily.</text>
</comment>
<keyword evidence="4" id="KW-0804">Transcription</keyword>
<organism evidence="7 8">
    <name type="scientific">Thalassobacillus hwangdonensis</name>
    <dbReference type="NCBI Taxonomy" id="546108"/>
    <lineage>
        <taxon>Bacteria</taxon>
        <taxon>Bacillati</taxon>
        <taxon>Bacillota</taxon>
        <taxon>Bacilli</taxon>
        <taxon>Bacillales</taxon>
        <taxon>Bacillaceae</taxon>
        <taxon>Thalassobacillus</taxon>
    </lineage>
</organism>
<dbReference type="InterPro" id="IPR013325">
    <property type="entry name" value="RNA_pol_sigma_r2"/>
</dbReference>
<dbReference type="NCBIfam" id="TIGR02937">
    <property type="entry name" value="sigma70-ECF"/>
    <property type="match status" value="1"/>
</dbReference>
<dbReference type="InterPro" id="IPR013324">
    <property type="entry name" value="RNA_pol_sigma_r3/r4-like"/>
</dbReference>
<dbReference type="SUPFAM" id="SSF88946">
    <property type="entry name" value="Sigma2 domain of RNA polymerase sigma factors"/>
    <property type="match status" value="1"/>
</dbReference>
<dbReference type="SUPFAM" id="SSF88659">
    <property type="entry name" value="Sigma3 and sigma4 domains of RNA polymerase sigma factors"/>
    <property type="match status" value="1"/>
</dbReference>
<evidence type="ECO:0000313" key="7">
    <source>
        <dbReference type="EMBL" id="MFD1020775.1"/>
    </source>
</evidence>
<evidence type="ECO:0000256" key="1">
    <source>
        <dbReference type="ARBA" id="ARBA00010641"/>
    </source>
</evidence>
<dbReference type="Gene3D" id="1.10.10.10">
    <property type="entry name" value="Winged helix-like DNA-binding domain superfamily/Winged helix DNA-binding domain"/>
    <property type="match status" value="1"/>
</dbReference>